<dbReference type="Proteomes" id="UP000288291">
    <property type="component" value="Unassembled WGS sequence"/>
</dbReference>
<dbReference type="RefSeq" id="WP_127796108.1">
    <property type="nucleotide sequence ID" value="NZ_ML136871.1"/>
</dbReference>
<proteinExistence type="predicted"/>
<organism evidence="1 2">
    <name type="scientific">Lactobacillus xujianguonis</name>
    <dbReference type="NCBI Taxonomy" id="2495899"/>
    <lineage>
        <taxon>Bacteria</taxon>
        <taxon>Bacillati</taxon>
        <taxon>Bacillota</taxon>
        <taxon>Bacilli</taxon>
        <taxon>Lactobacillales</taxon>
        <taxon>Lactobacillaceae</taxon>
        <taxon>Lactobacillus</taxon>
    </lineage>
</organism>
<protein>
    <submittedName>
        <fullName evidence="1">Uncharacterized protein</fullName>
    </submittedName>
</protein>
<keyword evidence="2" id="KW-1185">Reference proteome</keyword>
<name>A0A437SY09_9LACO</name>
<reference evidence="1 2" key="1">
    <citation type="submission" date="2018-12" db="EMBL/GenBank/DDBJ databases">
        <authorList>
            <person name="Meng J."/>
        </authorList>
    </citation>
    <scope>NUCLEOTIDE SEQUENCE [LARGE SCALE GENOMIC DNA]</scope>
    <source>
        <strain evidence="1 2">HT111-2</strain>
    </source>
</reference>
<evidence type="ECO:0000313" key="2">
    <source>
        <dbReference type="Proteomes" id="UP000288291"/>
    </source>
</evidence>
<evidence type="ECO:0000313" key="1">
    <source>
        <dbReference type="EMBL" id="RVU71796.1"/>
    </source>
</evidence>
<comment type="caution">
    <text evidence="1">The sequence shown here is derived from an EMBL/GenBank/DDBJ whole genome shotgun (WGS) entry which is preliminary data.</text>
</comment>
<dbReference type="EMBL" id="RXIA01000001">
    <property type="protein sequence ID" value="RVU71796.1"/>
    <property type="molecule type" value="Genomic_DNA"/>
</dbReference>
<gene>
    <name evidence="1" type="ORF">EJK17_00540</name>
</gene>
<sequence>MKDLEGKKIKFPAAVNAVNFKDDAVVIKLTASIDKVNLNELAQMQKTGIVASLMSMQTEMIEEKNDTDNH</sequence>
<dbReference type="AlphaFoldDB" id="A0A437SY09"/>
<accession>A0A437SY09</accession>